<feature type="transmembrane region" description="Helical" evidence="7">
    <location>
        <begin position="40"/>
        <end position="63"/>
    </location>
</feature>
<gene>
    <name evidence="8" type="ORF">SAMN05443663_101825</name>
</gene>
<feature type="transmembrane region" description="Helical" evidence="7">
    <location>
        <begin position="395"/>
        <end position="412"/>
    </location>
</feature>
<dbReference type="GO" id="GO:0005886">
    <property type="term" value="C:plasma membrane"/>
    <property type="evidence" value="ECO:0007669"/>
    <property type="project" value="TreeGrafter"/>
</dbReference>
<evidence type="ECO:0000256" key="5">
    <source>
        <dbReference type="ARBA" id="ARBA00023136"/>
    </source>
</evidence>
<keyword evidence="3 7" id="KW-0812">Transmembrane</keyword>
<dbReference type="STRING" id="370979.SAMN05443663_101825"/>
<keyword evidence="4 7" id="KW-1133">Transmembrane helix</keyword>
<feature type="transmembrane region" description="Helical" evidence="7">
    <location>
        <begin position="350"/>
        <end position="374"/>
    </location>
</feature>
<feature type="transmembrane region" description="Helical" evidence="7">
    <location>
        <begin position="6"/>
        <end position="28"/>
    </location>
</feature>
<reference evidence="9" key="1">
    <citation type="submission" date="2016-11" db="EMBL/GenBank/DDBJ databases">
        <authorList>
            <person name="Varghese N."/>
            <person name="Submissions S."/>
        </authorList>
    </citation>
    <scope>NUCLEOTIDE SEQUENCE [LARGE SCALE GENOMIC DNA]</scope>
    <source>
        <strain evidence="9">DSM 17963</strain>
    </source>
</reference>
<feature type="transmembrane region" description="Helical" evidence="7">
    <location>
        <begin position="253"/>
        <end position="274"/>
    </location>
</feature>
<dbReference type="GO" id="GO:0005412">
    <property type="term" value="F:D-glucose:sodium symporter activity"/>
    <property type="evidence" value="ECO:0007669"/>
    <property type="project" value="TreeGrafter"/>
</dbReference>
<keyword evidence="5 7" id="KW-0472">Membrane</keyword>
<sequence length="561" mass="61347">MNQSLSFADYAVFIIYFIVVSVYGYTVYRKRKQDEQDAKAYFLAEGNLTWWAIGASLIASNISAEQFIGMSGEGFFLGIAVAAYEWIAAIALIIVAVWFIPVYLKNKIYTMPQFLKTRYNESTALIMAVFWLFLYVFVNLTSILYLGAVAINGLAGGEYLHAIMVGLAVFALFISLGGMKVVAYTDVIQVAVLIIGGLVTSYIALVTVGEKLGISSNAIEGFKVLMTEAPEHFKMIIPKPTAASSQLEIDKYLTFPGLMSYLAGIWIINLNYWGCNQYITQRALGADLQTARTGILFAGMLKLLMPLIVMLPGIAAYVLYQNGHLPQLVGGKDGAYSAVLTFLPTGLKGLSVAALTAAIVASLAGKVNSISTIYTLDIHKKYIQKEAGEKQQVNIGRITVFAAMLLAVLFTWKDTLGIGGVGGFTYIQKYTGFISPGVFAMFFLGMFWKRTTGTAAIVGVILGFLLSVLFNEYAPALFGNDTLLYTAYPNGKGAFEIPFHICMGLSFFFTTLVMILISLAGPKVNPKAFEIDSEMFKVKPQTTVLIVVTLLIIVALYVKFW</sequence>
<evidence type="ECO:0000256" key="4">
    <source>
        <dbReference type="ARBA" id="ARBA00022989"/>
    </source>
</evidence>
<comment type="subcellular location">
    <subcellularLocation>
        <location evidence="1">Membrane</location>
        <topology evidence="1">Multi-pass membrane protein</topology>
    </subcellularLocation>
</comment>
<feature type="transmembrane region" description="Helical" evidence="7">
    <location>
        <begin position="497"/>
        <end position="521"/>
    </location>
</feature>
<dbReference type="Pfam" id="PF00474">
    <property type="entry name" value="SSF"/>
    <property type="match status" value="1"/>
</dbReference>
<feature type="transmembrane region" description="Helical" evidence="7">
    <location>
        <begin position="125"/>
        <end position="147"/>
    </location>
</feature>
<comment type="similarity">
    <text evidence="2 6">Belongs to the sodium:solute symporter (SSF) (TC 2.A.21) family.</text>
</comment>
<dbReference type="Proteomes" id="UP000184071">
    <property type="component" value="Unassembled WGS sequence"/>
</dbReference>
<evidence type="ECO:0000313" key="9">
    <source>
        <dbReference type="Proteomes" id="UP000184071"/>
    </source>
</evidence>
<dbReference type="AlphaFoldDB" id="A0A1M5GFK9"/>
<dbReference type="InterPro" id="IPR001734">
    <property type="entry name" value="Na/solute_symporter"/>
</dbReference>
<dbReference type="PANTHER" id="PTHR11819:SF195">
    <property type="entry name" value="SODIUM_GLUCOSE COTRANSPORTER 4"/>
    <property type="match status" value="1"/>
</dbReference>
<keyword evidence="9" id="KW-1185">Reference proteome</keyword>
<dbReference type="OrthoDB" id="9814523at2"/>
<evidence type="ECO:0000256" key="3">
    <source>
        <dbReference type="ARBA" id="ARBA00022692"/>
    </source>
</evidence>
<feature type="transmembrane region" description="Helical" evidence="7">
    <location>
        <begin position="542"/>
        <end position="560"/>
    </location>
</feature>
<feature type="transmembrane region" description="Helical" evidence="7">
    <location>
        <begin position="190"/>
        <end position="208"/>
    </location>
</feature>
<feature type="transmembrane region" description="Helical" evidence="7">
    <location>
        <begin position="432"/>
        <end position="448"/>
    </location>
</feature>
<dbReference type="Gene3D" id="1.20.1730.10">
    <property type="entry name" value="Sodium/glucose cotransporter"/>
    <property type="match status" value="1"/>
</dbReference>
<dbReference type="CDD" id="cd10325">
    <property type="entry name" value="SLC5sbd_vSGLT"/>
    <property type="match status" value="1"/>
</dbReference>
<feature type="transmembrane region" description="Helical" evidence="7">
    <location>
        <begin position="75"/>
        <end position="104"/>
    </location>
</feature>
<dbReference type="InterPro" id="IPR038377">
    <property type="entry name" value="Na/Glc_symporter_sf"/>
</dbReference>
<feature type="transmembrane region" description="Helical" evidence="7">
    <location>
        <begin position="295"/>
        <end position="320"/>
    </location>
</feature>
<evidence type="ECO:0000313" key="8">
    <source>
        <dbReference type="EMBL" id="SHG02560.1"/>
    </source>
</evidence>
<feature type="transmembrane region" description="Helical" evidence="7">
    <location>
        <begin position="455"/>
        <end position="477"/>
    </location>
</feature>
<evidence type="ECO:0000256" key="6">
    <source>
        <dbReference type="RuleBase" id="RU362091"/>
    </source>
</evidence>
<dbReference type="PANTHER" id="PTHR11819">
    <property type="entry name" value="SOLUTE CARRIER FAMILY 5"/>
    <property type="match status" value="1"/>
</dbReference>
<evidence type="ECO:0000256" key="1">
    <source>
        <dbReference type="ARBA" id="ARBA00004141"/>
    </source>
</evidence>
<feature type="transmembrane region" description="Helical" evidence="7">
    <location>
        <begin position="159"/>
        <end position="178"/>
    </location>
</feature>
<organism evidence="8 9">
    <name type="scientific">Flavobacterium defluvii</name>
    <dbReference type="NCBI Taxonomy" id="370979"/>
    <lineage>
        <taxon>Bacteria</taxon>
        <taxon>Pseudomonadati</taxon>
        <taxon>Bacteroidota</taxon>
        <taxon>Flavobacteriia</taxon>
        <taxon>Flavobacteriales</taxon>
        <taxon>Flavobacteriaceae</taxon>
        <taxon>Flavobacterium</taxon>
    </lineage>
</organism>
<dbReference type="NCBIfam" id="TIGR00813">
    <property type="entry name" value="sss"/>
    <property type="match status" value="1"/>
</dbReference>
<accession>A0A1M5GFK9</accession>
<evidence type="ECO:0000256" key="2">
    <source>
        <dbReference type="ARBA" id="ARBA00006434"/>
    </source>
</evidence>
<proteinExistence type="inferred from homology"/>
<dbReference type="PROSITE" id="PS50283">
    <property type="entry name" value="NA_SOLUT_SYMP_3"/>
    <property type="match status" value="1"/>
</dbReference>
<evidence type="ECO:0000256" key="7">
    <source>
        <dbReference type="SAM" id="Phobius"/>
    </source>
</evidence>
<name>A0A1M5GFK9_9FLAO</name>
<dbReference type="EMBL" id="FQWC01000001">
    <property type="protein sequence ID" value="SHG02560.1"/>
    <property type="molecule type" value="Genomic_DNA"/>
</dbReference>
<dbReference type="RefSeq" id="WP_073413543.1">
    <property type="nucleotide sequence ID" value="NZ_FQWC01000001.1"/>
</dbReference>
<protein>
    <submittedName>
        <fullName evidence="8">Solute:Na+ symporter, SSS family</fullName>
    </submittedName>
</protein>